<sequence>MTAHSLILAVAVGLVVGVTGRVLLRRKRAVPGWLPVAAAMAAAVLAAVITRMANTERSGLTLFEVALQVLFAGSGVAIVAFTADRPAPRWDRRGHEVR</sequence>
<accession>I0H5D5</accession>
<keyword evidence="3" id="KW-1185">Reference proteome</keyword>
<organism evidence="2 3">
    <name type="scientific">Actinoplanes missouriensis (strain ATCC 14538 / DSM 43046 / CBS 188.64 / JCM 3121 / NBRC 102363 / NCIMB 12654 / NRRL B-3342 / UNCC 431)</name>
    <dbReference type="NCBI Taxonomy" id="512565"/>
    <lineage>
        <taxon>Bacteria</taxon>
        <taxon>Bacillati</taxon>
        <taxon>Actinomycetota</taxon>
        <taxon>Actinomycetes</taxon>
        <taxon>Micromonosporales</taxon>
        <taxon>Micromonosporaceae</taxon>
        <taxon>Actinoplanes</taxon>
    </lineage>
</organism>
<evidence type="ECO:0000313" key="3">
    <source>
        <dbReference type="Proteomes" id="UP000007882"/>
    </source>
</evidence>
<dbReference type="STRING" id="512565.AMIS_30020"/>
<feature type="transmembrane region" description="Helical" evidence="1">
    <location>
        <begin position="33"/>
        <end position="53"/>
    </location>
</feature>
<reference evidence="2 3" key="1">
    <citation type="submission" date="2012-02" db="EMBL/GenBank/DDBJ databases">
        <title>Complete genome sequence of Actinoplanes missouriensis 431 (= NBRC 102363).</title>
        <authorList>
            <person name="Ohnishi Y."/>
            <person name="Ishikawa J."/>
            <person name="Sekine M."/>
            <person name="Hosoyama A."/>
            <person name="Harada T."/>
            <person name="Narita H."/>
            <person name="Hata T."/>
            <person name="Konno Y."/>
            <person name="Tutikane K."/>
            <person name="Fujita N."/>
            <person name="Horinouchi S."/>
            <person name="Hayakawa M."/>
        </authorList>
    </citation>
    <scope>NUCLEOTIDE SEQUENCE [LARGE SCALE GENOMIC DNA]</scope>
    <source>
        <strain evidence="3">ATCC 14538 / DSM 43046 / CBS 188.64 / JCM 3121 / NBRC 102363 / NCIMB 12654 / NRRL B-3342 / UNCC 431</strain>
    </source>
</reference>
<keyword evidence="1" id="KW-0812">Transmembrane</keyword>
<keyword evidence="1" id="KW-0472">Membrane</keyword>
<dbReference type="Proteomes" id="UP000007882">
    <property type="component" value="Chromosome"/>
</dbReference>
<evidence type="ECO:0000256" key="1">
    <source>
        <dbReference type="SAM" id="Phobius"/>
    </source>
</evidence>
<gene>
    <name evidence="2" type="ordered locus">AMIS_30020</name>
</gene>
<dbReference type="RefSeq" id="WP_014443117.1">
    <property type="nucleotide sequence ID" value="NC_017093.1"/>
</dbReference>
<protein>
    <submittedName>
        <fullName evidence="2">Uncharacterized protein</fullName>
    </submittedName>
</protein>
<feature type="transmembrane region" description="Helical" evidence="1">
    <location>
        <begin position="65"/>
        <end position="83"/>
    </location>
</feature>
<dbReference type="KEGG" id="ams:AMIS_30020"/>
<dbReference type="AlphaFoldDB" id="I0H5D5"/>
<evidence type="ECO:0000313" key="2">
    <source>
        <dbReference type="EMBL" id="BAL88222.1"/>
    </source>
</evidence>
<name>I0H5D5_ACTM4</name>
<dbReference type="EMBL" id="AP012319">
    <property type="protein sequence ID" value="BAL88222.1"/>
    <property type="molecule type" value="Genomic_DNA"/>
</dbReference>
<feature type="transmembrane region" description="Helical" evidence="1">
    <location>
        <begin position="6"/>
        <end position="24"/>
    </location>
</feature>
<keyword evidence="1" id="KW-1133">Transmembrane helix</keyword>
<dbReference type="OrthoDB" id="10018876at2"/>
<dbReference type="PATRIC" id="fig|512565.3.peg.3002"/>
<dbReference type="HOGENOM" id="CLU_160040_1_2_11"/>
<proteinExistence type="predicted"/>